<dbReference type="OrthoDB" id="9781740at2"/>
<dbReference type="Pfam" id="PF01292">
    <property type="entry name" value="Ni_hydr_CYTB"/>
    <property type="match status" value="1"/>
</dbReference>
<evidence type="ECO:0000256" key="3">
    <source>
        <dbReference type="ARBA" id="ARBA00022692"/>
    </source>
</evidence>
<dbReference type="GO" id="GO:0009055">
    <property type="term" value="F:electron transfer activity"/>
    <property type="evidence" value="ECO:0007669"/>
    <property type="project" value="InterPro"/>
</dbReference>
<dbReference type="InterPro" id="IPR011577">
    <property type="entry name" value="Cyt_b561_bac/Ni-Hgenase"/>
</dbReference>
<dbReference type="InterPro" id="IPR051542">
    <property type="entry name" value="Hydrogenase_cytochrome"/>
</dbReference>
<dbReference type="SUPFAM" id="SSF81342">
    <property type="entry name" value="Transmembrane di-heme cytochromes"/>
    <property type="match status" value="1"/>
</dbReference>
<dbReference type="STRING" id="395961.Cyan7425_2295"/>
<evidence type="ECO:0000256" key="1">
    <source>
        <dbReference type="ARBA" id="ARBA00004651"/>
    </source>
</evidence>
<accession>B8HW75</accession>
<feature type="transmembrane region" description="Helical" evidence="6">
    <location>
        <begin position="62"/>
        <end position="83"/>
    </location>
</feature>
<keyword evidence="2" id="KW-1003">Cell membrane</keyword>
<organism evidence="8">
    <name type="scientific">Cyanothece sp. (strain PCC 7425 / ATCC 29141)</name>
    <dbReference type="NCBI Taxonomy" id="395961"/>
    <lineage>
        <taxon>Bacteria</taxon>
        <taxon>Bacillati</taxon>
        <taxon>Cyanobacteriota</taxon>
        <taxon>Cyanophyceae</taxon>
        <taxon>Gomontiellales</taxon>
        <taxon>Cyanothecaceae</taxon>
        <taxon>Cyanothece</taxon>
    </lineage>
</organism>
<gene>
    <name evidence="8" type="ordered locus">Cyan7425_2295</name>
</gene>
<dbReference type="PANTHER" id="PTHR30485">
    <property type="entry name" value="NI/FE-HYDROGENASE 1 B-TYPE CYTOCHROME SUBUNIT"/>
    <property type="match status" value="1"/>
</dbReference>
<dbReference type="EMBL" id="CP001344">
    <property type="protein sequence ID" value="ACL44654.1"/>
    <property type="molecule type" value="Genomic_DNA"/>
</dbReference>
<dbReference type="HOGENOM" id="CLU_075520_1_1_3"/>
<evidence type="ECO:0000259" key="7">
    <source>
        <dbReference type="Pfam" id="PF01292"/>
    </source>
</evidence>
<dbReference type="GO" id="GO:0022904">
    <property type="term" value="P:respiratory electron transport chain"/>
    <property type="evidence" value="ECO:0007669"/>
    <property type="project" value="InterPro"/>
</dbReference>
<evidence type="ECO:0000313" key="8">
    <source>
        <dbReference type="EMBL" id="ACL44654.1"/>
    </source>
</evidence>
<feature type="transmembrane region" description="Helical" evidence="6">
    <location>
        <begin position="153"/>
        <end position="170"/>
    </location>
</feature>
<dbReference type="GO" id="GO:0020037">
    <property type="term" value="F:heme binding"/>
    <property type="evidence" value="ECO:0007669"/>
    <property type="project" value="TreeGrafter"/>
</dbReference>
<comment type="subcellular location">
    <subcellularLocation>
        <location evidence="1">Cell membrane</location>
        <topology evidence="1">Multi-pass membrane protein</topology>
    </subcellularLocation>
</comment>
<dbReference type="KEGG" id="cyn:Cyan7425_2295"/>
<sequence length="208" mass="23840">MLRLHQKTAVRVFHALNLLSLWALIGSGLQIYGANPVFGGRQGLAPPIFLQLGGWLAGGRHLHFFFMWLFALNLLWYGVYLIISGHGRRRYPSPQDLKALRLTTNPKRITYAWHRLTLLMMILTLLSSLYTGLGMYKPVQFDWIVESFGNDWQALRIAHFLPVVMIVILARNHIGYIFKIGDWPLLQSIFVDADRQKDAVAPELSKNE</sequence>
<name>B8HW75_CYAP4</name>
<dbReference type="AlphaFoldDB" id="B8HW75"/>
<keyword evidence="3 6" id="KW-0812">Transmembrane</keyword>
<evidence type="ECO:0000256" key="5">
    <source>
        <dbReference type="ARBA" id="ARBA00023136"/>
    </source>
</evidence>
<evidence type="ECO:0000256" key="6">
    <source>
        <dbReference type="SAM" id="Phobius"/>
    </source>
</evidence>
<protein>
    <recommendedName>
        <fullName evidence="7">Cytochrome b561 bacterial/Ni-hydrogenase domain-containing protein</fullName>
    </recommendedName>
</protein>
<proteinExistence type="predicted"/>
<feature type="transmembrane region" description="Helical" evidence="6">
    <location>
        <begin position="116"/>
        <end position="133"/>
    </location>
</feature>
<evidence type="ECO:0000256" key="2">
    <source>
        <dbReference type="ARBA" id="ARBA00022475"/>
    </source>
</evidence>
<reference evidence="8" key="1">
    <citation type="submission" date="2009-01" db="EMBL/GenBank/DDBJ databases">
        <title>Complete sequence of chromosome Cyanothece sp. PCC 7425.</title>
        <authorList>
            <consortium name="US DOE Joint Genome Institute"/>
            <person name="Lucas S."/>
            <person name="Copeland A."/>
            <person name="Lapidus A."/>
            <person name="Glavina del Rio T."/>
            <person name="Dalin E."/>
            <person name="Tice H."/>
            <person name="Bruce D."/>
            <person name="Goodwin L."/>
            <person name="Pitluck S."/>
            <person name="Sims D."/>
            <person name="Meineke L."/>
            <person name="Brettin T."/>
            <person name="Detter J.C."/>
            <person name="Han C."/>
            <person name="Larimer F."/>
            <person name="Land M."/>
            <person name="Hauser L."/>
            <person name="Kyrpides N."/>
            <person name="Ovchinnikova G."/>
            <person name="Liberton M."/>
            <person name="Stoeckel J."/>
            <person name="Banerjee A."/>
            <person name="Singh A."/>
            <person name="Page L."/>
            <person name="Sato H."/>
            <person name="Zhao L."/>
            <person name="Sherman L."/>
            <person name="Pakrasi H."/>
            <person name="Richardson P."/>
        </authorList>
    </citation>
    <scope>NUCLEOTIDE SEQUENCE</scope>
    <source>
        <strain evidence="8">PCC 7425</strain>
    </source>
</reference>
<feature type="transmembrane region" description="Helical" evidence="6">
    <location>
        <begin position="12"/>
        <end position="32"/>
    </location>
</feature>
<keyword evidence="5 6" id="KW-0472">Membrane</keyword>
<evidence type="ECO:0000256" key="4">
    <source>
        <dbReference type="ARBA" id="ARBA00022989"/>
    </source>
</evidence>
<feature type="domain" description="Cytochrome b561 bacterial/Ni-hydrogenase" evidence="7">
    <location>
        <begin position="7"/>
        <end position="179"/>
    </location>
</feature>
<dbReference type="eggNOG" id="COG4117">
    <property type="taxonomic scope" value="Bacteria"/>
</dbReference>
<dbReference type="InterPro" id="IPR016174">
    <property type="entry name" value="Di-haem_cyt_TM"/>
</dbReference>
<dbReference type="PANTHER" id="PTHR30485:SF1">
    <property type="entry name" value="CYTOCHROME YDHU-RELATED"/>
    <property type="match status" value="1"/>
</dbReference>
<keyword evidence="4 6" id="KW-1133">Transmembrane helix</keyword>
<dbReference type="GO" id="GO:0005886">
    <property type="term" value="C:plasma membrane"/>
    <property type="evidence" value="ECO:0007669"/>
    <property type="project" value="UniProtKB-SubCell"/>
</dbReference>
<dbReference type="Gene3D" id="1.20.950.20">
    <property type="entry name" value="Transmembrane di-heme cytochromes, Chain C"/>
    <property type="match status" value="1"/>
</dbReference>